<dbReference type="AlphaFoldDB" id="A0A2K9Z6Q1"/>
<sequence length="86" mass="9509">MACDALNRTRRADSVKAKTRSNAKGYKRVLYGGAGVPVSNPPPRLSFAVLRDGVFLGWRACHLDAYREPMKSLSDGMWLKRAADRG</sequence>
<dbReference type="EMBL" id="CP025012">
    <property type="protein sequence ID" value="AUW43906.1"/>
    <property type="molecule type" value="Genomic_DNA"/>
</dbReference>
<feature type="region of interest" description="Disordered" evidence="1">
    <location>
        <begin position="1"/>
        <end position="20"/>
    </location>
</feature>
<evidence type="ECO:0000313" key="3">
    <source>
        <dbReference type="Proteomes" id="UP000238523"/>
    </source>
</evidence>
<evidence type="ECO:0000256" key="1">
    <source>
        <dbReference type="SAM" id="MobiDB-lite"/>
    </source>
</evidence>
<dbReference type="Proteomes" id="UP000238523">
    <property type="component" value="Chromosome"/>
</dbReference>
<proteinExistence type="predicted"/>
<protein>
    <submittedName>
        <fullName evidence="2">Uncharacterized protein</fullName>
    </submittedName>
</protein>
<gene>
    <name evidence="2" type="ORF">CUJ84_Chr003571</name>
</gene>
<name>A0A2K9Z6Q1_RHILE</name>
<reference evidence="2 3" key="1">
    <citation type="submission" date="2017-11" db="EMBL/GenBank/DDBJ databases">
        <title>Complete genome of Rhizobium leguminosarum Norway, an ineffective micro-symbiont.</title>
        <authorList>
            <person name="Hoffrichter A."/>
            <person name="Liang J."/>
            <person name="Brachmann A."/>
            <person name="Marin M."/>
        </authorList>
    </citation>
    <scope>NUCLEOTIDE SEQUENCE [LARGE SCALE GENOMIC DNA]</scope>
    <source>
        <strain evidence="2 3">Norway</strain>
    </source>
</reference>
<evidence type="ECO:0000313" key="2">
    <source>
        <dbReference type="EMBL" id="AUW43906.1"/>
    </source>
</evidence>
<accession>A0A2K9Z6Q1</accession>
<organism evidence="2 3">
    <name type="scientific">Rhizobium leguminosarum</name>
    <dbReference type="NCBI Taxonomy" id="384"/>
    <lineage>
        <taxon>Bacteria</taxon>
        <taxon>Pseudomonadati</taxon>
        <taxon>Pseudomonadota</taxon>
        <taxon>Alphaproteobacteria</taxon>
        <taxon>Hyphomicrobiales</taxon>
        <taxon>Rhizobiaceae</taxon>
        <taxon>Rhizobium/Agrobacterium group</taxon>
        <taxon>Rhizobium</taxon>
    </lineage>
</organism>